<dbReference type="Pfam" id="PF06674">
    <property type="entry name" value="DUF1176"/>
    <property type="match status" value="1"/>
</dbReference>
<evidence type="ECO:0000313" key="4">
    <source>
        <dbReference type="Proteomes" id="UP000232188"/>
    </source>
</evidence>
<accession>A0A2M9YTN4</accession>
<protein>
    <recommendedName>
        <fullName evidence="5">DUF1176 domain-containing protein</fullName>
    </recommendedName>
</protein>
<evidence type="ECO:0008006" key="5">
    <source>
        <dbReference type="Google" id="ProtNLM"/>
    </source>
</evidence>
<sequence length="291" mass="34464">MLIFSPRISKRRKKFLASWSPLKDKGSKEESFLKYKRFLFLLFFVVCAIWFFKNRGFAEKEEGIPIHEKRVRISWPEDCGFAENSAPNEKFLEGACAIALESLSEKLPKDCEYDNFTLGESGRVDFYKYFQFHQIPIRFYLLSNGTFLGELLCKTGAYNQSFVYFIYDERSLPVKTKILSFESYDVDTSAEETRFKRIESQSLIRFYKKESGELIAFWKHRGMGDCGRFFRYKLSERNETQLIEFRAKLECDGKLAYSAEEIPRLWTLYGPIPKSRLERIREEIVSWIDNF</sequence>
<dbReference type="Proteomes" id="UP000232188">
    <property type="component" value="Unassembled WGS sequence"/>
</dbReference>
<dbReference type="AlphaFoldDB" id="A0A2M9YTN4"/>
<dbReference type="Proteomes" id="UP000232149">
    <property type="component" value="Unassembled WGS sequence"/>
</dbReference>
<evidence type="ECO:0000313" key="2">
    <source>
        <dbReference type="EMBL" id="PJZ60050.1"/>
    </source>
</evidence>
<dbReference type="InterPro" id="IPR009560">
    <property type="entry name" value="DUF1176"/>
</dbReference>
<comment type="caution">
    <text evidence="1">The sequence shown here is derived from an EMBL/GenBank/DDBJ whole genome shotgun (WGS) entry which is preliminary data.</text>
</comment>
<reference evidence="3 4" key="1">
    <citation type="submission" date="2017-07" db="EMBL/GenBank/DDBJ databases">
        <title>Leptospira spp. isolated from tropical soils.</title>
        <authorList>
            <person name="Thibeaux R."/>
            <person name="Iraola G."/>
            <person name="Ferres I."/>
            <person name="Bierque E."/>
            <person name="Girault D."/>
            <person name="Soupe-Gilbert M.-E."/>
            <person name="Picardeau M."/>
            <person name="Goarant C."/>
        </authorList>
    </citation>
    <scope>NUCLEOTIDE SEQUENCE [LARGE SCALE GENOMIC DNA]</scope>
    <source>
        <strain evidence="1 4">FH2-B-C1</strain>
        <strain evidence="2 3">FH2-B-D1</strain>
    </source>
</reference>
<keyword evidence="3" id="KW-1185">Reference proteome</keyword>
<gene>
    <name evidence="2" type="ORF">CH376_20445</name>
    <name evidence="1" type="ORF">CH380_04000</name>
</gene>
<organism evidence="1 4">
    <name type="scientific">Leptospira adleri</name>
    <dbReference type="NCBI Taxonomy" id="2023186"/>
    <lineage>
        <taxon>Bacteria</taxon>
        <taxon>Pseudomonadati</taxon>
        <taxon>Spirochaetota</taxon>
        <taxon>Spirochaetia</taxon>
        <taxon>Leptospirales</taxon>
        <taxon>Leptospiraceae</taxon>
        <taxon>Leptospira</taxon>
    </lineage>
</organism>
<dbReference type="EMBL" id="NPDU01000081">
    <property type="protein sequence ID" value="PJZ60050.1"/>
    <property type="molecule type" value="Genomic_DNA"/>
</dbReference>
<evidence type="ECO:0000313" key="1">
    <source>
        <dbReference type="EMBL" id="PJZ54879.1"/>
    </source>
</evidence>
<evidence type="ECO:0000313" key="3">
    <source>
        <dbReference type="Proteomes" id="UP000232149"/>
    </source>
</evidence>
<dbReference type="EMBL" id="NPDV01000002">
    <property type="protein sequence ID" value="PJZ54879.1"/>
    <property type="molecule type" value="Genomic_DNA"/>
</dbReference>
<proteinExistence type="predicted"/>
<name>A0A2M9YTN4_9LEPT</name>